<organism evidence="2">
    <name type="scientific">Arundo donax</name>
    <name type="common">Giant reed</name>
    <name type="synonym">Donax arundinaceus</name>
    <dbReference type="NCBI Taxonomy" id="35708"/>
    <lineage>
        <taxon>Eukaryota</taxon>
        <taxon>Viridiplantae</taxon>
        <taxon>Streptophyta</taxon>
        <taxon>Embryophyta</taxon>
        <taxon>Tracheophyta</taxon>
        <taxon>Spermatophyta</taxon>
        <taxon>Magnoliopsida</taxon>
        <taxon>Liliopsida</taxon>
        <taxon>Poales</taxon>
        <taxon>Poaceae</taxon>
        <taxon>PACMAD clade</taxon>
        <taxon>Arundinoideae</taxon>
        <taxon>Arundineae</taxon>
        <taxon>Arundo</taxon>
    </lineage>
</organism>
<evidence type="ECO:0000313" key="2">
    <source>
        <dbReference type="EMBL" id="JAD35997.1"/>
    </source>
</evidence>
<sequence length="27" mass="3010">MLGSSPYIAFYLTPVVSCMIAWLNTQC</sequence>
<name>A0A0A8ZMD6_ARUDO</name>
<reference evidence="2" key="1">
    <citation type="submission" date="2014-09" db="EMBL/GenBank/DDBJ databases">
        <authorList>
            <person name="Magalhaes I.L.F."/>
            <person name="Oliveira U."/>
            <person name="Santos F.R."/>
            <person name="Vidigal T.H.D.A."/>
            <person name="Brescovit A.D."/>
            <person name="Santos A.J."/>
        </authorList>
    </citation>
    <scope>NUCLEOTIDE SEQUENCE</scope>
    <source>
        <tissue evidence="2">Shoot tissue taken approximately 20 cm above the soil surface</tissue>
    </source>
</reference>
<keyword evidence="1" id="KW-0812">Transmembrane</keyword>
<protein>
    <submittedName>
        <fullName evidence="2">Uncharacterized protein</fullName>
    </submittedName>
</protein>
<keyword evidence="1" id="KW-1133">Transmembrane helix</keyword>
<proteinExistence type="predicted"/>
<dbReference type="EMBL" id="GBRH01261898">
    <property type="protein sequence ID" value="JAD35997.1"/>
    <property type="molecule type" value="Transcribed_RNA"/>
</dbReference>
<accession>A0A0A8ZMD6</accession>
<evidence type="ECO:0000256" key="1">
    <source>
        <dbReference type="SAM" id="Phobius"/>
    </source>
</evidence>
<feature type="transmembrane region" description="Helical" evidence="1">
    <location>
        <begin position="6"/>
        <end position="23"/>
    </location>
</feature>
<keyword evidence="1" id="KW-0472">Membrane</keyword>
<dbReference type="AlphaFoldDB" id="A0A0A8ZMD6"/>
<reference evidence="2" key="2">
    <citation type="journal article" date="2015" name="Data Brief">
        <title>Shoot transcriptome of the giant reed, Arundo donax.</title>
        <authorList>
            <person name="Barrero R.A."/>
            <person name="Guerrero F.D."/>
            <person name="Moolhuijzen P."/>
            <person name="Goolsby J.A."/>
            <person name="Tidwell J."/>
            <person name="Bellgard S.E."/>
            <person name="Bellgard M.I."/>
        </authorList>
    </citation>
    <scope>NUCLEOTIDE SEQUENCE</scope>
    <source>
        <tissue evidence="2">Shoot tissue taken approximately 20 cm above the soil surface</tissue>
    </source>
</reference>